<evidence type="ECO:0000256" key="13">
    <source>
        <dbReference type="ARBA" id="ARBA00022859"/>
    </source>
</evidence>
<evidence type="ECO:0000256" key="21">
    <source>
        <dbReference type="SAM" id="Phobius"/>
    </source>
</evidence>
<evidence type="ECO:0000256" key="5">
    <source>
        <dbReference type="ARBA" id="ARBA00020237"/>
    </source>
</evidence>
<evidence type="ECO:0000256" key="2">
    <source>
        <dbReference type="ARBA" id="ARBA00004555"/>
    </source>
</evidence>
<evidence type="ECO:0000256" key="6">
    <source>
        <dbReference type="ARBA" id="ARBA00022475"/>
    </source>
</evidence>
<dbReference type="GO" id="GO:0005794">
    <property type="term" value="C:Golgi apparatus"/>
    <property type="evidence" value="ECO:0007669"/>
    <property type="project" value="UniProtKB-SubCell"/>
</dbReference>
<dbReference type="GO" id="GO:0034142">
    <property type="term" value="P:toll-like receptor 4 signaling pathway"/>
    <property type="evidence" value="ECO:0007669"/>
    <property type="project" value="TreeGrafter"/>
</dbReference>
<dbReference type="GO" id="GO:0046696">
    <property type="term" value="C:lipopolysaccharide receptor complex"/>
    <property type="evidence" value="ECO:0007669"/>
    <property type="project" value="TreeGrafter"/>
</dbReference>
<evidence type="ECO:0000256" key="11">
    <source>
        <dbReference type="ARBA" id="ARBA00022729"/>
    </source>
</evidence>
<reference evidence="24" key="1">
    <citation type="submission" date="2025-08" db="UniProtKB">
        <authorList>
            <consortium name="RefSeq"/>
        </authorList>
    </citation>
    <scope>IDENTIFICATION</scope>
</reference>
<evidence type="ECO:0000256" key="10">
    <source>
        <dbReference type="ARBA" id="ARBA00022622"/>
    </source>
</evidence>
<evidence type="ECO:0000256" key="17">
    <source>
        <dbReference type="ARBA" id="ARBA00023180"/>
    </source>
</evidence>
<dbReference type="SUPFAM" id="SSF52058">
    <property type="entry name" value="L domain-like"/>
    <property type="match status" value="1"/>
</dbReference>
<dbReference type="GO" id="GO:0009897">
    <property type="term" value="C:external side of plasma membrane"/>
    <property type="evidence" value="ECO:0007669"/>
    <property type="project" value="TreeGrafter"/>
</dbReference>
<dbReference type="InterPro" id="IPR001611">
    <property type="entry name" value="Leu-rich_rpt"/>
</dbReference>
<evidence type="ECO:0000256" key="18">
    <source>
        <dbReference type="ARBA" id="ARBA00023198"/>
    </source>
</evidence>
<dbReference type="GeneID" id="115476667"/>
<protein>
    <recommendedName>
        <fullName evidence="5">Monocyte differentiation antigen CD14</fullName>
    </recommendedName>
    <alternativeName>
        <fullName evidence="20">Myeloid cell-specific leucine-rich glycoprotein</fullName>
    </alternativeName>
</protein>
<feature type="signal peptide" evidence="22">
    <location>
        <begin position="1"/>
        <end position="22"/>
    </location>
</feature>
<dbReference type="GO" id="GO:0001819">
    <property type="term" value="P:positive regulation of cytokine production"/>
    <property type="evidence" value="ECO:0007669"/>
    <property type="project" value="TreeGrafter"/>
</dbReference>
<evidence type="ECO:0000256" key="14">
    <source>
        <dbReference type="ARBA" id="ARBA00023034"/>
    </source>
</evidence>
<evidence type="ECO:0000256" key="3">
    <source>
        <dbReference type="ARBA" id="ARBA00004609"/>
    </source>
</evidence>
<keyword evidence="21" id="KW-1133">Transmembrane helix</keyword>
<evidence type="ECO:0000256" key="9">
    <source>
        <dbReference type="ARBA" id="ARBA00022614"/>
    </source>
</evidence>
<evidence type="ECO:0000256" key="15">
    <source>
        <dbReference type="ARBA" id="ARBA00023136"/>
    </source>
</evidence>
<evidence type="ECO:0000256" key="19">
    <source>
        <dbReference type="ARBA" id="ARBA00023288"/>
    </source>
</evidence>
<dbReference type="RefSeq" id="XP_030069026.1">
    <property type="nucleotide sequence ID" value="XM_030213166.1"/>
</dbReference>
<keyword evidence="7" id="KW-0964">Secreted</keyword>
<dbReference type="PANTHER" id="PTHR10630:SF3">
    <property type="entry name" value="MONOCYTE DIFFERENTIATION ANTIGEN CD14"/>
    <property type="match status" value="1"/>
</dbReference>
<feature type="transmembrane region" description="Helical" evidence="21">
    <location>
        <begin position="420"/>
        <end position="441"/>
    </location>
</feature>
<dbReference type="PANTHER" id="PTHR10630">
    <property type="entry name" value="MONOCYTE DIFFERENTIATION ANTIGEN CD14"/>
    <property type="match status" value="1"/>
</dbReference>
<keyword evidence="14" id="KW-0333">Golgi apparatus</keyword>
<keyword evidence="10" id="KW-0336">GPI-anchor</keyword>
<evidence type="ECO:0000256" key="16">
    <source>
        <dbReference type="ARBA" id="ARBA00023157"/>
    </source>
</evidence>
<dbReference type="GO" id="GO:0005576">
    <property type="term" value="C:extracellular region"/>
    <property type="evidence" value="ECO:0007669"/>
    <property type="project" value="UniProtKB-SubCell"/>
</dbReference>
<keyword evidence="16" id="KW-1015">Disulfide bond</keyword>
<dbReference type="InterPro" id="IPR032675">
    <property type="entry name" value="LRR_dom_sf"/>
</dbReference>
<dbReference type="GO" id="GO:0006954">
    <property type="term" value="P:inflammatory response"/>
    <property type="evidence" value="ECO:0007669"/>
    <property type="project" value="UniProtKB-KW"/>
</dbReference>
<keyword evidence="15 21" id="KW-0472">Membrane</keyword>
<sequence>MQISPSFVILLLIGYRLPGSLTCTVDRSRSRCTCSFAALKNFQDLIDCLGAFVFEFRDGKFEDVSDIHLYYSNLQLVAPYLQLPIDKIILGNSVLDENFLRIFLDLTRNVNIRELVFEDCTFTGRADWQLMEGKVPKIVSLQFINVSSASLTDRGKDFSHISSWMARMKNIVLTRSQTTHIPHSISMHFKDLHALDLSENQLQDQGINDSFSDDLFQNLKSLKLRHNNLTSFDVACKALSKLPNLQDSDLSQNNFSKPPSSPCEWPQSIYLLNLSNTCLEHVNTHLLPPSIELLDLSDNKLSALDVPLPHLKEVYLPNNRLHSLPSSNNLPELKVLILDGNRITGLPKDQLQAFKHLSVLKADRNPYTCSCAVVNEMKELSKSSFVVQQWPEGYLCDSPSVYKGHQVKETDTVFECYKPLFIVIICAVIVLVCIVAAICWVRNRCFTQPRA</sequence>
<dbReference type="GO" id="GO:0071222">
    <property type="term" value="P:cellular response to lipopolysaccharide"/>
    <property type="evidence" value="ECO:0007669"/>
    <property type="project" value="TreeGrafter"/>
</dbReference>
<dbReference type="InterPro" id="IPR003591">
    <property type="entry name" value="Leu-rich_rpt_typical-subtyp"/>
</dbReference>
<keyword evidence="21" id="KW-0812">Transmembrane</keyword>
<keyword evidence="13" id="KW-0391">Immunity</keyword>
<evidence type="ECO:0000313" key="23">
    <source>
        <dbReference type="Proteomes" id="UP000515156"/>
    </source>
</evidence>
<comment type="subcellular location">
    <subcellularLocation>
        <location evidence="3">Cell membrane</location>
        <topology evidence="3">Lipid-anchor</topology>
        <topology evidence="3">GPI-anchor</topology>
    </subcellularLocation>
    <subcellularLocation>
        <location evidence="2">Golgi apparatus</location>
    </subcellularLocation>
    <subcellularLocation>
        <location evidence="1">Membrane raft</location>
    </subcellularLocation>
    <subcellularLocation>
        <location evidence="4">Secreted</location>
    </subcellularLocation>
</comment>
<dbReference type="Pfam" id="PF13855">
    <property type="entry name" value="LRR_8"/>
    <property type="match status" value="1"/>
</dbReference>
<keyword evidence="9" id="KW-0433">Leucine-rich repeat</keyword>
<dbReference type="GO" id="GO:0045121">
    <property type="term" value="C:membrane raft"/>
    <property type="evidence" value="ECO:0007669"/>
    <property type="project" value="UniProtKB-SubCell"/>
</dbReference>
<keyword evidence="19" id="KW-0449">Lipoprotein</keyword>
<keyword evidence="12" id="KW-0677">Repeat</keyword>
<evidence type="ECO:0000256" key="7">
    <source>
        <dbReference type="ARBA" id="ARBA00022525"/>
    </source>
</evidence>
<gene>
    <name evidence="24" type="primary">LOC115476667</name>
</gene>
<evidence type="ECO:0000256" key="22">
    <source>
        <dbReference type="SAM" id="SignalP"/>
    </source>
</evidence>
<evidence type="ECO:0000256" key="12">
    <source>
        <dbReference type="ARBA" id="ARBA00022737"/>
    </source>
</evidence>
<dbReference type="PROSITE" id="PS51450">
    <property type="entry name" value="LRR"/>
    <property type="match status" value="1"/>
</dbReference>
<keyword evidence="6" id="KW-1003">Cell membrane</keyword>
<feature type="chain" id="PRO_5027835601" description="Monocyte differentiation antigen CD14" evidence="22">
    <location>
        <begin position="23"/>
        <end position="451"/>
    </location>
</feature>
<dbReference type="InParanoid" id="A0A6P7YWS1"/>
<keyword evidence="8" id="KW-0399">Innate immunity</keyword>
<keyword evidence="17" id="KW-0325">Glycoprotein</keyword>
<keyword evidence="18" id="KW-0395">Inflammatory response</keyword>
<proteinExistence type="predicted"/>
<dbReference type="OrthoDB" id="676979at2759"/>
<dbReference type="AlphaFoldDB" id="A0A6P7YWS1"/>
<dbReference type="Proteomes" id="UP000515156">
    <property type="component" value="Chromosome 8"/>
</dbReference>
<evidence type="ECO:0000256" key="20">
    <source>
        <dbReference type="ARBA" id="ARBA00031013"/>
    </source>
</evidence>
<evidence type="ECO:0000313" key="24">
    <source>
        <dbReference type="RefSeq" id="XP_030069026.1"/>
    </source>
</evidence>
<evidence type="ECO:0000256" key="8">
    <source>
        <dbReference type="ARBA" id="ARBA00022588"/>
    </source>
</evidence>
<dbReference type="InterPro" id="IPR016337">
    <property type="entry name" value="Monocyte_diff_Ag_CD14"/>
</dbReference>
<evidence type="ECO:0000256" key="1">
    <source>
        <dbReference type="ARBA" id="ARBA00004285"/>
    </source>
</evidence>
<accession>A0A6P7YWS1</accession>
<dbReference type="Gene3D" id="3.80.10.10">
    <property type="entry name" value="Ribonuclease Inhibitor"/>
    <property type="match status" value="2"/>
</dbReference>
<keyword evidence="11 22" id="KW-0732">Signal</keyword>
<dbReference type="SMART" id="SM00369">
    <property type="entry name" value="LRR_TYP"/>
    <property type="match status" value="3"/>
</dbReference>
<organism evidence="23 24">
    <name type="scientific">Microcaecilia unicolor</name>
    <dbReference type="NCBI Taxonomy" id="1415580"/>
    <lineage>
        <taxon>Eukaryota</taxon>
        <taxon>Metazoa</taxon>
        <taxon>Chordata</taxon>
        <taxon>Craniata</taxon>
        <taxon>Vertebrata</taxon>
        <taxon>Euteleostomi</taxon>
        <taxon>Amphibia</taxon>
        <taxon>Gymnophiona</taxon>
        <taxon>Siphonopidae</taxon>
        <taxon>Microcaecilia</taxon>
    </lineage>
</organism>
<dbReference type="KEGG" id="muo:115476667"/>
<keyword evidence="23" id="KW-1185">Reference proteome</keyword>
<dbReference type="GO" id="GO:0045087">
    <property type="term" value="P:innate immune response"/>
    <property type="evidence" value="ECO:0007669"/>
    <property type="project" value="UniProtKB-KW"/>
</dbReference>
<evidence type="ECO:0000256" key="4">
    <source>
        <dbReference type="ARBA" id="ARBA00004613"/>
    </source>
</evidence>
<name>A0A6P7YWS1_9AMPH</name>
<dbReference type="GO" id="GO:0001530">
    <property type="term" value="F:lipopolysaccharide binding"/>
    <property type="evidence" value="ECO:0007669"/>
    <property type="project" value="TreeGrafter"/>
</dbReference>